<accession>A0A3T0KV26</accession>
<evidence type="ECO:0000313" key="1">
    <source>
        <dbReference type="EMBL" id="AZV44249.1"/>
    </source>
</evidence>
<gene>
    <name evidence="1" type="ORF">BAOM_3640</name>
</gene>
<name>A0A3T0KV26_9BACI</name>
<organism evidence="1 2">
    <name type="scientific">Peribacillus asahii</name>
    <dbReference type="NCBI Taxonomy" id="228899"/>
    <lineage>
        <taxon>Bacteria</taxon>
        <taxon>Bacillati</taxon>
        <taxon>Bacillota</taxon>
        <taxon>Bacilli</taxon>
        <taxon>Bacillales</taxon>
        <taxon>Bacillaceae</taxon>
        <taxon>Peribacillus</taxon>
    </lineage>
</organism>
<reference evidence="1 2" key="1">
    <citation type="submission" date="2018-01" db="EMBL/GenBank/DDBJ databases">
        <title>Bacillus asahii Genome sequencing and assembly.</title>
        <authorList>
            <person name="Jiang H."/>
            <person name="Feng Y."/>
            <person name="Zhao F."/>
            <person name="Lin X."/>
        </authorList>
    </citation>
    <scope>NUCLEOTIDE SEQUENCE [LARGE SCALE GENOMIC DNA]</scope>
    <source>
        <strain evidence="1 2">OM18</strain>
    </source>
</reference>
<sequence>MQGATKALLLFLSKLIESMKINCYDRGETNMEGVWRWEWILIF</sequence>
<dbReference type="AlphaFoldDB" id="A0A3T0KV26"/>
<dbReference type="KEGG" id="pasa:BAOM_3640"/>
<dbReference type="EMBL" id="CP026095">
    <property type="protein sequence ID" value="AZV44249.1"/>
    <property type="molecule type" value="Genomic_DNA"/>
</dbReference>
<proteinExistence type="predicted"/>
<evidence type="ECO:0000313" key="2">
    <source>
        <dbReference type="Proteomes" id="UP000283095"/>
    </source>
</evidence>
<dbReference type="Proteomes" id="UP000283095">
    <property type="component" value="Chromosome"/>
</dbReference>
<protein>
    <submittedName>
        <fullName evidence="1">Uncharacterized protein</fullName>
    </submittedName>
</protein>